<comment type="caution">
    <text evidence="2">The sequence shown here is derived from an EMBL/GenBank/DDBJ whole genome shotgun (WGS) entry which is preliminary data.</text>
</comment>
<feature type="transmembrane region" description="Helical" evidence="1">
    <location>
        <begin position="76"/>
        <end position="100"/>
    </location>
</feature>
<name>A0ABR6UUK6_9PSED</name>
<dbReference type="PANTHER" id="PTHR30503:SF3">
    <property type="entry name" value="INNER MEMBRANE PROTEIN YEDI"/>
    <property type="match status" value="1"/>
</dbReference>
<feature type="transmembrane region" description="Helical" evidence="1">
    <location>
        <begin position="174"/>
        <end position="196"/>
    </location>
</feature>
<gene>
    <name evidence="2" type="ORF">HU811_16795</name>
</gene>
<sequence>MAGSSLLLLIDDIATVLDDVALMTKMAAKKTAGVLGDDLALNAQQVSGVRAEREIPVVWAVAKGSFINKLILVPSALAISAFVPWLVTPLLMVGGAYLCFEGFEKLAHKFLHSKVQDQAEHAQLVEAVANPAVDLVAFEKDKIKGAIRTDFILSAEIIAITLGTVADAPLTQQVIVLSGIAIVMTVGVYGLVAGIVKLDDLGLWLTQKPGQLAKRIGGAILRAAPYMMKSLSVIGTAAMFLVGGGILTHGVPVVHHWIEGVAASAGGAGFIVPMLLNAVAGIVAGGVVLLGVMVVARLWKTVRA</sequence>
<feature type="transmembrane region" description="Helical" evidence="1">
    <location>
        <begin position="270"/>
        <end position="299"/>
    </location>
</feature>
<keyword evidence="1" id="KW-0812">Transmembrane</keyword>
<dbReference type="PANTHER" id="PTHR30503">
    <property type="entry name" value="INNER MEMBRANE PROTEIN YEDI"/>
    <property type="match status" value="1"/>
</dbReference>
<accession>A0ABR6UUK6</accession>
<keyword evidence="1" id="KW-0472">Membrane</keyword>
<dbReference type="Pfam" id="PF05661">
    <property type="entry name" value="DUF808"/>
    <property type="match status" value="1"/>
</dbReference>
<dbReference type="Proteomes" id="UP000617171">
    <property type="component" value="Unassembled WGS sequence"/>
</dbReference>
<evidence type="ECO:0000256" key="1">
    <source>
        <dbReference type="SAM" id="Phobius"/>
    </source>
</evidence>
<reference evidence="2 3" key="1">
    <citation type="journal article" date="2020" name="Microorganisms">
        <title>Reliable Identification of Environmental Pseudomonas Isolates Using the rpoD Gene.</title>
        <authorList>
            <consortium name="The Broad Institute Genome Sequencing Platform"/>
            <person name="Girard L."/>
            <person name="Lood C."/>
            <person name="Rokni-Zadeh H."/>
            <person name="van Noort V."/>
            <person name="Lavigne R."/>
            <person name="De Mot R."/>
        </authorList>
    </citation>
    <scope>NUCLEOTIDE SEQUENCE [LARGE SCALE GENOMIC DNA]</scope>
    <source>
        <strain evidence="2 3">SWRI196</strain>
    </source>
</reference>
<feature type="transmembrane region" description="Helical" evidence="1">
    <location>
        <begin position="151"/>
        <end position="168"/>
    </location>
</feature>
<dbReference type="InterPro" id="IPR008526">
    <property type="entry name" value="YedI"/>
</dbReference>
<feature type="transmembrane region" description="Helical" evidence="1">
    <location>
        <begin position="231"/>
        <end position="258"/>
    </location>
</feature>
<protein>
    <submittedName>
        <fullName evidence="2">DUF808 domain-containing protein</fullName>
    </submittedName>
</protein>
<dbReference type="EMBL" id="JABWQV010000115">
    <property type="protein sequence ID" value="MBC3348295.1"/>
    <property type="molecule type" value="Genomic_DNA"/>
</dbReference>
<dbReference type="PIRSF" id="PIRSF016660">
    <property type="entry name" value="YedI"/>
    <property type="match status" value="1"/>
</dbReference>
<proteinExistence type="predicted"/>
<dbReference type="RefSeq" id="WP_186657028.1">
    <property type="nucleotide sequence ID" value="NZ_JABWQV010000115.1"/>
</dbReference>
<evidence type="ECO:0000313" key="3">
    <source>
        <dbReference type="Proteomes" id="UP000617171"/>
    </source>
</evidence>
<keyword evidence="1" id="KW-1133">Transmembrane helix</keyword>
<evidence type="ECO:0000313" key="2">
    <source>
        <dbReference type="EMBL" id="MBC3348295.1"/>
    </source>
</evidence>
<keyword evidence="3" id="KW-1185">Reference proteome</keyword>
<organism evidence="2 3">
    <name type="scientific">Pseudomonas tehranensis</name>
    <dbReference type="NCBI Taxonomy" id="2745502"/>
    <lineage>
        <taxon>Bacteria</taxon>
        <taxon>Pseudomonadati</taxon>
        <taxon>Pseudomonadota</taxon>
        <taxon>Gammaproteobacteria</taxon>
        <taxon>Pseudomonadales</taxon>
        <taxon>Pseudomonadaceae</taxon>
        <taxon>Pseudomonas</taxon>
    </lineage>
</organism>